<evidence type="ECO:0000313" key="3">
    <source>
        <dbReference type="Proteomes" id="UP000887578"/>
    </source>
</evidence>
<keyword evidence="1" id="KW-0238">DNA-binding</keyword>
<dbReference type="GO" id="GO:0045893">
    <property type="term" value="P:positive regulation of DNA-templated transcription"/>
    <property type="evidence" value="ECO:0007669"/>
    <property type="project" value="InterPro"/>
</dbReference>
<comment type="caution">
    <text evidence="1">Lacks conserved residue(s) required for the propagation of feature annotation.</text>
</comment>
<comment type="subcellular location">
    <subcellularLocation>
        <location evidence="1">Nucleus</location>
    </subcellularLocation>
</comment>
<dbReference type="AlphaFoldDB" id="A0A914PM61"/>
<dbReference type="WBParaSite" id="PDA_v2.g1587.t1">
    <property type="protein sequence ID" value="PDA_v2.g1587.t1"/>
    <property type="gene ID" value="PDA_v2.g1587"/>
</dbReference>
<evidence type="ECO:0000256" key="1">
    <source>
        <dbReference type="PROSITE-ProRule" id="PRU00201"/>
    </source>
</evidence>
<dbReference type="GO" id="GO:0003700">
    <property type="term" value="F:DNA-binding transcription factor activity"/>
    <property type="evidence" value="ECO:0007669"/>
    <property type="project" value="InterPro"/>
</dbReference>
<dbReference type="GO" id="GO:0003677">
    <property type="term" value="F:DNA binding"/>
    <property type="evidence" value="ECO:0007669"/>
    <property type="project" value="UniProtKB-UniRule"/>
</dbReference>
<evidence type="ECO:0000313" key="4">
    <source>
        <dbReference type="WBParaSite" id="PDA_v2.g1587.t1"/>
    </source>
</evidence>
<organism evidence="3 4">
    <name type="scientific">Panagrolaimus davidi</name>
    <dbReference type="NCBI Taxonomy" id="227884"/>
    <lineage>
        <taxon>Eukaryota</taxon>
        <taxon>Metazoa</taxon>
        <taxon>Ecdysozoa</taxon>
        <taxon>Nematoda</taxon>
        <taxon>Chromadorea</taxon>
        <taxon>Rhabditida</taxon>
        <taxon>Tylenchina</taxon>
        <taxon>Panagrolaimomorpha</taxon>
        <taxon>Panagrolaimoidea</taxon>
        <taxon>Panagrolaimidae</taxon>
        <taxon>Panagrolaimus</taxon>
    </lineage>
</organism>
<name>A0A914PM61_9BILA</name>
<reference evidence="4" key="1">
    <citation type="submission" date="2022-11" db="UniProtKB">
        <authorList>
            <consortium name="WormBaseParasite"/>
        </authorList>
    </citation>
    <scope>IDENTIFICATION</scope>
</reference>
<dbReference type="GO" id="GO:0005634">
    <property type="term" value="C:nucleus"/>
    <property type="evidence" value="ECO:0007669"/>
    <property type="project" value="UniProtKB-SubCell"/>
</dbReference>
<dbReference type="PROSITE" id="PS50252">
    <property type="entry name" value="TBOX_3"/>
    <property type="match status" value="1"/>
</dbReference>
<proteinExistence type="predicted"/>
<protein>
    <submittedName>
        <fullName evidence="4">T-box domain-containing protein</fullName>
    </submittedName>
</protein>
<accession>A0A914PM61</accession>
<feature type="domain" description="T-box" evidence="2">
    <location>
        <begin position="52"/>
        <end position="170"/>
    </location>
</feature>
<evidence type="ECO:0000259" key="2">
    <source>
        <dbReference type="PROSITE" id="PS50252"/>
    </source>
</evidence>
<dbReference type="Proteomes" id="UP000887578">
    <property type="component" value="Unplaced"/>
</dbReference>
<keyword evidence="1" id="KW-0539">Nucleus</keyword>
<keyword evidence="3" id="KW-1185">Reference proteome</keyword>
<dbReference type="InterPro" id="IPR046360">
    <property type="entry name" value="T-box_DNA-bd"/>
</dbReference>
<sequence>MFVKKTFITGILKVYYGNTVNLSANDPRRLFISSLIPHLFRCEAKYLHICDQSLSFDEVKFLIEHGNVVEFHLSTSTILDENGQYVHLEEIMKYLPNVEELALPNIKVNSKTGHALTKLNFKSKISIFSIHAIFGVSFDGNEFLKFVKANRDDKLDLRMKFNGFNFNFVTKFIEIMNDYKMSCGYVENDFSISSV</sequence>